<keyword evidence="2" id="KW-1185">Reference proteome</keyword>
<proteinExistence type="predicted"/>
<evidence type="ECO:0000313" key="2">
    <source>
        <dbReference type="Proteomes" id="UP000835052"/>
    </source>
</evidence>
<name>A0A8S1H2K7_9PELO</name>
<evidence type="ECO:0000313" key="1">
    <source>
        <dbReference type="EMBL" id="CAD6189404.1"/>
    </source>
</evidence>
<protein>
    <submittedName>
        <fullName evidence="1">Uncharacterized protein</fullName>
    </submittedName>
</protein>
<accession>A0A8S1H2K7</accession>
<reference evidence="1" key="1">
    <citation type="submission" date="2020-10" db="EMBL/GenBank/DDBJ databases">
        <authorList>
            <person name="Kikuchi T."/>
        </authorList>
    </citation>
    <scope>NUCLEOTIDE SEQUENCE</scope>
    <source>
        <strain evidence="1">NKZ352</strain>
    </source>
</reference>
<sequence length="120" mass="12784">MRILGEKIHCYCRPASVPSWLEVVAKCELLVGRQLVSIRTDVDDEATSKRVQPPITERYGHAAGAGLLAAGAALVIVLPTEQAGNGQLTVCVRPACVSASFRAPPTMALNSQGSQIDERE</sequence>
<gene>
    <name evidence="1" type="ORF">CAUJ_LOCUS5323</name>
</gene>
<dbReference type="Proteomes" id="UP000835052">
    <property type="component" value="Unassembled WGS sequence"/>
</dbReference>
<dbReference type="EMBL" id="CAJGYM010000010">
    <property type="protein sequence ID" value="CAD6189404.1"/>
    <property type="molecule type" value="Genomic_DNA"/>
</dbReference>
<comment type="caution">
    <text evidence="1">The sequence shown here is derived from an EMBL/GenBank/DDBJ whole genome shotgun (WGS) entry which is preliminary data.</text>
</comment>
<organism evidence="1 2">
    <name type="scientific">Caenorhabditis auriculariae</name>
    <dbReference type="NCBI Taxonomy" id="2777116"/>
    <lineage>
        <taxon>Eukaryota</taxon>
        <taxon>Metazoa</taxon>
        <taxon>Ecdysozoa</taxon>
        <taxon>Nematoda</taxon>
        <taxon>Chromadorea</taxon>
        <taxon>Rhabditida</taxon>
        <taxon>Rhabditina</taxon>
        <taxon>Rhabditomorpha</taxon>
        <taxon>Rhabditoidea</taxon>
        <taxon>Rhabditidae</taxon>
        <taxon>Peloderinae</taxon>
        <taxon>Caenorhabditis</taxon>
    </lineage>
</organism>
<dbReference type="AlphaFoldDB" id="A0A8S1H2K7"/>